<dbReference type="SUPFAM" id="SSF48371">
    <property type="entry name" value="ARM repeat"/>
    <property type="match status" value="1"/>
</dbReference>
<dbReference type="Pfam" id="PF24987">
    <property type="entry name" value="HEAT_EF3_N"/>
    <property type="match status" value="1"/>
</dbReference>
<dbReference type="InterPro" id="IPR016024">
    <property type="entry name" value="ARM-type_fold"/>
</dbReference>
<dbReference type="GO" id="GO:0060090">
    <property type="term" value="F:molecular adaptor activity"/>
    <property type="evidence" value="ECO:0007669"/>
    <property type="project" value="TreeGrafter"/>
</dbReference>
<dbReference type="PANTHER" id="PTHR23346">
    <property type="entry name" value="TRANSLATIONAL ACTIVATOR GCN1-RELATED"/>
    <property type="match status" value="1"/>
</dbReference>
<name>A0A4D9CTJ7_9STRA</name>
<dbReference type="GO" id="GO:0005634">
    <property type="term" value="C:nucleus"/>
    <property type="evidence" value="ECO:0007669"/>
    <property type="project" value="TreeGrafter"/>
</dbReference>
<keyword evidence="1" id="KW-0677">Repeat</keyword>
<evidence type="ECO:0000313" key="2">
    <source>
        <dbReference type="EMBL" id="TFJ80873.1"/>
    </source>
</evidence>
<evidence type="ECO:0000313" key="3">
    <source>
        <dbReference type="Proteomes" id="UP000355283"/>
    </source>
</evidence>
<dbReference type="EMBL" id="SDOX01000150">
    <property type="protein sequence ID" value="TFJ80873.1"/>
    <property type="molecule type" value="Genomic_DNA"/>
</dbReference>
<proteinExistence type="predicted"/>
<dbReference type="AlphaFoldDB" id="A0A4D9CTJ7"/>
<organism evidence="2 3">
    <name type="scientific">Nannochloropsis salina CCMP1776</name>
    <dbReference type="NCBI Taxonomy" id="1027361"/>
    <lineage>
        <taxon>Eukaryota</taxon>
        <taxon>Sar</taxon>
        <taxon>Stramenopiles</taxon>
        <taxon>Ochrophyta</taxon>
        <taxon>Eustigmatophyceae</taxon>
        <taxon>Eustigmatales</taxon>
        <taxon>Monodopsidaceae</taxon>
        <taxon>Microchloropsis</taxon>
        <taxon>Microchloropsis salina</taxon>
    </lineage>
</organism>
<protein>
    <recommendedName>
        <fullName evidence="4">TOG domain-containing protein</fullName>
    </recommendedName>
</protein>
<sequence>MPPINPTATEFVPKSIVDKESREMVDGIGKMVLESGCDDTTTTASSLPSSSSLSVSERLQTLWTRLVDSAVVSEQEQAARDLSGLLLAHGPALLYRNLSHTSAPSPFSSSSSLSSLASSSTTVPARAGTVTTLTLLKALQAGLDSVEGKSNSSSHARIRQGALLAVKAMAQEAGPGSWFEPYAISLLRRVLSSYKGAKAVVAVAEETAHAILRLMSPHGVRPVLQVIFDGMGAYEWQVKEGSVRLLGEVVASACSVGQENIAKQLPDVILKLIETLSDTRPTVKQVNVHMASAPMKS</sequence>
<reference evidence="2 3" key="1">
    <citation type="submission" date="2019-01" db="EMBL/GenBank/DDBJ databases">
        <title>Nuclear Genome Assembly of the Microalgal Biofuel strain Nannochloropsis salina CCMP1776.</title>
        <authorList>
            <person name="Hovde B."/>
        </authorList>
    </citation>
    <scope>NUCLEOTIDE SEQUENCE [LARGE SCALE GENOMIC DNA]</scope>
    <source>
        <strain evidence="2 3">CCMP1776</strain>
    </source>
</reference>
<dbReference type="PANTHER" id="PTHR23346:SF19">
    <property type="entry name" value="PROTEASOME ADAPTER AND SCAFFOLD PROTEIN ECM29"/>
    <property type="match status" value="1"/>
</dbReference>
<dbReference type="GO" id="GO:0036503">
    <property type="term" value="P:ERAD pathway"/>
    <property type="evidence" value="ECO:0007669"/>
    <property type="project" value="TreeGrafter"/>
</dbReference>
<evidence type="ECO:0000256" key="1">
    <source>
        <dbReference type="ARBA" id="ARBA00022737"/>
    </source>
</evidence>
<feature type="non-terminal residue" evidence="2">
    <location>
        <position position="297"/>
    </location>
</feature>
<dbReference type="Gene3D" id="1.25.10.10">
    <property type="entry name" value="Leucine-rich Repeat Variant"/>
    <property type="match status" value="1"/>
</dbReference>
<dbReference type="InterPro" id="IPR011989">
    <property type="entry name" value="ARM-like"/>
</dbReference>
<comment type="caution">
    <text evidence="2">The sequence shown here is derived from an EMBL/GenBank/DDBJ whole genome shotgun (WGS) entry which is preliminary data.</text>
</comment>
<gene>
    <name evidence="2" type="ORF">NSK_007787</name>
</gene>
<dbReference type="Proteomes" id="UP000355283">
    <property type="component" value="Unassembled WGS sequence"/>
</dbReference>
<dbReference type="GO" id="GO:0005737">
    <property type="term" value="C:cytoplasm"/>
    <property type="evidence" value="ECO:0007669"/>
    <property type="project" value="TreeGrafter"/>
</dbReference>
<accession>A0A4D9CTJ7</accession>
<evidence type="ECO:0008006" key="4">
    <source>
        <dbReference type="Google" id="ProtNLM"/>
    </source>
</evidence>
<keyword evidence="3" id="KW-1185">Reference proteome</keyword>